<dbReference type="Pfam" id="PF00005">
    <property type="entry name" value="ABC_tran"/>
    <property type="match status" value="1"/>
</dbReference>
<sequence length="310" mass="33562">MTTPTPPAKTGSPATAPVLEIRDLSVEFATDSGTVRAVDHVDLTVEKGGILGLVGESGSGKSVTALCILGLIGSRRAKITSGEVRFQGEDLLTKTERQMRDVRGGRIGLVSQNALSALDPSFRIGDQLIEVIRLHQHVDKATAARIALDSLDIVALPDAARRMRSYPHELSGGQRQRVVIAIALACRPQLLIADEPTTALDATVQQQILDLLLDINKNLGTSMLMVTHDFGVVAHMCTTVAVMRKGRIVEQGEAGEIISFPRQPYTQGLMNAVPRLRLSETERAVPRSQRRLPVFVEESAFAERADYATV</sequence>
<dbReference type="PANTHER" id="PTHR43297:SF2">
    <property type="entry name" value="DIPEPTIDE TRANSPORT ATP-BINDING PROTEIN DPPD"/>
    <property type="match status" value="1"/>
</dbReference>
<dbReference type="InterPro" id="IPR017871">
    <property type="entry name" value="ABC_transporter-like_CS"/>
</dbReference>
<evidence type="ECO:0000256" key="5">
    <source>
        <dbReference type="ARBA" id="ARBA00022741"/>
    </source>
</evidence>
<keyword evidence="7" id="KW-0472">Membrane</keyword>
<dbReference type="PROSITE" id="PS50893">
    <property type="entry name" value="ABC_TRANSPORTER_2"/>
    <property type="match status" value="1"/>
</dbReference>
<dbReference type="Pfam" id="PF08352">
    <property type="entry name" value="oligo_HPY"/>
    <property type="match status" value="1"/>
</dbReference>
<evidence type="ECO:0000256" key="2">
    <source>
        <dbReference type="ARBA" id="ARBA00005417"/>
    </source>
</evidence>
<evidence type="ECO:0000256" key="1">
    <source>
        <dbReference type="ARBA" id="ARBA00004202"/>
    </source>
</evidence>
<dbReference type="Gene3D" id="3.40.50.300">
    <property type="entry name" value="P-loop containing nucleotide triphosphate hydrolases"/>
    <property type="match status" value="1"/>
</dbReference>
<dbReference type="PANTHER" id="PTHR43297">
    <property type="entry name" value="OLIGOPEPTIDE TRANSPORT ATP-BINDING PROTEIN APPD"/>
    <property type="match status" value="1"/>
</dbReference>
<organism evidence="9 10">
    <name type="scientific">Herbiconiux gentiana</name>
    <dbReference type="NCBI Taxonomy" id="2970912"/>
    <lineage>
        <taxon>Bacteria</taxon>
        <taxon>Bacillati</taxon>
        <taxon>Actinomycetota</taxon>
        <taxon>Actinomycetes</taxon>
        <taxon>Micrococcales</taxon>
        <taxon>Microbacteriaceae</taxon>
        <taxon>Herbiconiux</taxon>
    </lineage>
</organism>
<dbReference type="GO" id="GO:0005524">
    <property type="term" value="F:ATP binding"/>
    <property type="evidence" value="ECO:0007669"/>
    <property type="project" value="UniProtKB-KW"/>
</dbReference>
<dbReference type="CDD" id="cd03257">
    <property type="entry name" value="ABC_NikE_OppD_transporters"/>
    <property type="match status" value="1"/>
</dbReference>
<accession>A0ABT2GAF8</accession>
<comment type="caution">
    <text evidence="9">The sequence shown here is derived from an EMBL/GenBank/DDBJ whole genome shotgun (WGS) entry which is preliminary data.</text>
</comment>
<comment type="similarity">
    <text evidence="2">Belongs to the ABC transporter superfamily.</text>
</comment>
<evidence type="ECO:0000256" key="3">
    <source>
        <dbReference type="ARBA" id="ARBA00022448"/>
    </source>
</evidence>
<dbReference type="InterPro" id="IPR027417">
    <property type="entry name" value="P-loop_NTPase"/>
</dbReference>
<dbReference type="PROSITE" id="PS00211">
    <property type="entry name" value="ABC_TRANSPORTER_1"/>
    <property type="match status" value="1"/>
</dbReference>
<evidence type="ECO:0000256" key="6">
    <source>
        <dbReference type="ARBA" id="ARBA00022840"/>
    </source>
</evidence>
<keyword evidence="10" id="KW-1185">Reference proteome</keyword>
<dbReference type="EMBL" id="JANTEZ010000001">
    <property type="protein sequence ID" value="MCS5713185.1"/>
    <property type="molecule type" value="Genomic_DNA"/>
</dbReference>
<keyword evidence="5" id="KW-0547">Nucleotide-binding</keyword>
<evidence type="ECO:0000313" key="10">
    <source>
        <dbReference type="Proteomes" id="UP001165580"/>
    </source>
</evidence>
<feature type="domain" description="ABC transporter" evidence="8">
    <location>
        <begin position="21"/>
        <end position="270"/>
    </location>
</feature>
<keyword evidence="6 9" id="KW-0067">ATP-binding</keyword>
<dbReference type="InterPro" id="IPR013563">
    <property type="entry name" value="Oligopep_ABC_C"/>
</dbReference>
<name>A0ABT2GAF8_9MICO</name>
<gene>
    <name evidence="9" type="ORF">NVV95_01325</name>
</gene>
<evidence type="ECO:0000256" key="7">
    <source>
        <dbReference type="ARBA" id="ARBA00023136"/>
    </source>
</evidence>
<dbReference type="InterPro" id="IPR003593">
    <property type="entry name" value="AAA+_ATPase"/>
</dbReference>
<dbReference type="InterPro" id="IPR003439">
    <property type="entry name" value="ABC_transporter-like_ATP-bd"/>
</dbReference>
<protein>
    <submittedName>
        <fullName evidence="9">ABC transporter ATP-binding protein</fullName>
    </submittedName>
</protein>
<keyword evidence="4" id="KW-1003">Cell membrane</keyword>
<dbReference type="RefSeq" id="WP_259484734.1">
    <property type="nucleotide sequence ID" value="NZ_JANTEZ010000001.1"/>
</dbReference>
<dbReference type="SMART" id="SM00382">
    <property type="entry name" value="AAA"/>
    <property type="match status" value="1"/>
</dbReference>
<reference evidence="9" key="1">
    <citation type="submission" date="2022-08" db="EMBL/GenBank/DDBJ databases">
        <authorList>
            <person name="Deng Y."/>
            <person name="Han X.-F."/>
            <person name="Zhang Y.-Q."/>
        </authorList>
    </citation>
    <scope>NUCLEOTIDE SEQUENCE</scope>
    <source>
        <strain evidence="9">CPCC 205716</strain>
    </source>
</reference>
<dbReference type="Proteomes" id="UP001165580">
    <property type="component" value="Unassembled WGS sequence"/>
</dbReference>
<comment type="subcellular location">
    <subcellularLocation>
        <location evidence="1">Cell membrane</location>
        <topology evidence="1">Peripheral membrane protein</topology>
    </subcellularLocation>
</comment>
<evidence type="ECO:0000259" key="8">
    <source>
        <dbReference type="PROSITE" id="PS50893"/>
    </source>
</evidence>
<keyword evidence="3" id="KW-0813">Transport</keyword>
<dbReference type="SUPFAM" id="SSF52540">
    <property type="entry name" value="P-loop containing nucleoside triphosphate hydrolases"/>
    <property type="match status" value="1"/>
</dbReference>
<evidence type="ECO:0000256" key="4">
    <source>
        <dbReference type="ARBA" id="ARBA00022475"/>
    </source>
</evidence>
<evidence type="ECO:0000313" key="9">
    <source>
        <dbReference type="EMBL" id="MCS5713185.1"/>
    </source>
</evidence>
<proteinExistence type="inferred from homology"/>
<dbReference type="InterPro" id="IPR050388">
    <property type="entry name" value="ABC_Ni/Peptide_Import"/>
</dbReference>